<feature type="domain" description="DAGKc" evidence="8">
    <location>
        <begin position="1"/>
        <end position="143"/>
    </location>
</feature>
<dbReference type="InterPro" id="IPR017438">
    <property type="entry name" value="ATP-NAD_kinase_N"/>
</dbReference>
<reference evidence="9" key="1">
    <citation type="submission" date="2023-01" db="EMBL/GenBank/DDBJ databases">
        <title>Metagenome sequencing of chrysophaentin producing Chrysophaeum taylorii.</title>
        <authorList>
            <person name="Davison J."/>
            <person name="Bewley C."/>
        </authorList>
    </citation>
    <scope>NUCLEOTIDE SEQUENCE</scope>
    <source>
        <strain evidence="9">NIES-1699</strain>
    </source>
</reference>
<name>A0AAD7ULK9_9STRA</name>
<keyword evidence="4 6" id="KW-0418">Kinase</keyword>
<evidence type="ECO:0000256" key="3">
    <source>
        <dbReference type="ARBA" id="ARBA00022741"/>
    </source>
</evidence>
<evidence type="ECO:0000313" key="10">
    <source>
        <dbReference type="Proteomes" id="UP001230188"/>
    </source>
</evidence>
<dbReference type="GO" id="GO:0007200">
    <property type="term" value="P:phospholipase C-activating G protein-coupled receptor signaling pathway"/>
    <property type="evidence" value="ECO:0007669"/>
    <property type="project" value="InterPro"/>
</dbReference>
<dbReference type="InterPro" id="IPR016064">
    <property type="entry name" value="NAD/diacylglycerol_kinase_sf"/>
</dbReference>
<dbReference type="InterPro" id="IPR001206">
    <property type="entry name" value="Diacylglycerol_kinase_cat_dom"/>
</dbReference>
<dbReference type="SUPFAM" id="SSF111331">
    <property type="entry name" value="NAD kinase/diacylglycerol kinase-like"/>
    <property type="match status" value="1"/>
</dbReference>
<comment type="similarity">
    <text evidence="1 6">Belongs to the eukaryotic diacylglycerol kinase family.</text>
</comment>
<keyword evidence="3 6" id="KW-0547">Nucleotide-binding</keyword>
<proteinExistence type="inferred from homology"/>
<evidence type="ECO:0000256" key="7">
    <source>
        <dbReference type="SAM" id="MobiDB-lite"/>
    </source>
</evidence>
<dbReference type="PANTHER" id="PTHR11255:SF80">
    <property type="entry name" value="EYE-SPECIFIC DIACYLGLYCEROL KINASE"/>
    <property type="match status" value="1"/>
</dbReference>
<keyword evidence="5 6" id="KW-0067">ATP-binding</keyword>
<feature type="region of interest" description="Disordered" evidence="7">
    <location>
        <begin position="331"/>
        <end position="350"/>
    </location>
</feature>
<sequence length="481" mass="52372">MIAFSNSRSGGGKGAVVIERLAKILGEAAVFDLGSNPHPEEVLARPEFVAAAETGLRVIVCGGDGTMTWIMASVDGVRERLGLDATRHEVMVSMMPLGTGNDLSRTFGWGGKFRSACTKASWVAAVEKAEPTRLDRWLVSVMPSSRQQEGSAETKVPEVFSIHEFDTTVFTEPRHSVVSRGLHHLDTVTDLSRAHLELHEAEMRSDQFEADFAPVDLEKTESDKSETSFGDRGDKLLQAHAVPSESVLGQGATWRSYDGTFSNYFSFGVDAAGAFAFHKARRENPKRFSSRLKNQALYAWLGALATGGVCCCDGPPPRLAPITTLLCKDVEGAPPESESESENDDAPPGWRRVRLPKRCRGIIVLNLRSYAGGRDLWGPPSRCRDCCDRRSFSGTPTVDDGILEVVTCDSIFDLAASLVTANGLGGRARRLVRATELRIKLASDVFMQIDGEPWHQPAATVHIKSFGQSTVLRNTSKKSCC</sequence>
<dbReference type="Pfam" id="PF00781">
    <property type="entry name" value="DAGK_cat"/>
    <property type="match status" value="1"/>
</dbReference>
<evidence type="ECO:0000256" key="4">
    <source>
        <dbReference type="ARBA" id="ARBA00022777"/>
    </source>
</evidence>
<dbReference type="Gene3D" id="3.40.50.10330">
    <property type="entry name" value="Probable inorganic polyphosphate/atp-NAD kinase, domain 1"/>
    <property type="match status" value="1"/>
</dbReference>
<comment type="caution">
    <text evidence="9">The sequence shown here is derived from an EMBL/GenBank/DDBJ whole genome shotgun (WGS) entry which is preliminary data.</text>
</comment>
<dbReference type="SMART" id="SM00046">
    <property type="entry name" value="DAGKc"/>
    <property type="match status" value="1"/>
</dbReference>
<dbReference type="PANTHER" id="PTHR11255">
    <property type="entry name" value="DIACYLGLYCEROL KINASE"/>
    <property type="match status" value="1"/>
</dbReference>
<dbReference type="PROSITE" id="PS50146">
    <property type="entry name" value="DAGK"/>
    <property type="match status" value="1"/>
</dbReference>
<keyword evidence="2 6" id="KW-0808">Transferase</keyword>
<dbReference type="InterPro" id="IPR037607">
    <property type="entry name" value="DGK"/>
</dbReference>
<dbReference type="AlphaFoldDB" id="A0AAD7ULK9"/>
<keyword evidence="10" id="KW-1185">Reference proteome</keyword>
<evidence type="ECO:0000256" key="2">
    <source>
        <dbReference type="ARBA" id="ARBA00022679"/>
    </source>
</evidence>
<dbReference type="SMART" id="SM00045">
    <property type="entry name" value="DAGKa"/>
    <property type="match status" value="1"/>
</dbReference>
<evidence type="ECO:0000256" key="6">
    <source>
        <dbReference type="RuleBase" id="RU361128"/>
    </source>
</evidence>
<accession>A0AAD7ULK9</accession>
<dbReference type="GO" id="GO:0004143">
    <property type="term" value="F:ATP-dependent diacylglycerol kinase activity"/>
    <property type="evidence" value="ECO:0007669"/>
    <property type="project" value="UniProtKB-EC"/>
</dbReference>
<dbReference type="InterPro" id="IPR000756">
    <property type="entry name" value="Diacylglycerol_kin_accessory"/>
</dbReference>
<evidence type="ECO:0000313" key="9">
    <source>
        <dbReference type="EMBL" id="KAJ8610176.1"/>
    </source>
</evidence>
<dbReference type="EMBL" id="JAQMWT010000115">
    <property type="protein sequence ID" value="KAJ8610176.1"/>
    <property type="molecule type" value="Genomic_DNA"/>
</dbReference>
<dbReference type="EC" id="2.7.1.107" evidence="6"/>
<evidence type="ECO:0000259" key="8">
    <source>
        <dbReference type="PROSITE" id="PS50146"/>
    </source>
</evidence>
<gene>
    <name evidence="9" type="ORF">CTAYLR_008738</name>
</gene>
<dbReference type="Gene3D" id="2.60.200.40">
    <property type="match status" value="1"/>
</dbReference>
<evidence type="ECO:0000256" key="1">
    <source>
        <dbReference type="ARBA" id="ARBA00009280"/>
    </source>
</evidence>
<dbReference type="GO" id="GO:0005524">
    <property type="term" value="F:ATP binding"/>
    <property type="evidence" value="ECO:0007669"/>
    <property type="project" value="UniProtKB-KW"/>
</dbReference>
<dbReference type="Pfam" id="PF00609">
    <property type="entry name" value="DAGK_acc"/>
    <property type="match status" value="1"/>
</dbReference>
<dbReference type="GO" id="GO:0016020">
    <property type="term" value="C:membrane"/>
    <property type="evidence" value="ECO:0007669"/>
    <property type="project" value="TreeGrafter"/>
</dbReference>
<dbReference type="Proteomes" id="UP001230188">
    <property type="component" value="Unassembled WGS sequence"/>
</dbReference>
<protein>
    <recommendedName>
        <fullName evidence="6">Diacylglycerol kinase</fullName>
        <shortName evidence="6">DAG kinase</shortName>
        <ecNumber evidence="6">2.7.1.107</ecNumber>
    </recommendedName>
</protein>
<evidence type="ECO:0000256" key="5">
    <source>
        <dbReference type="ARBA" id="ARBA00022840"/>
    </source>
</evidence>
<comment type="catalytic activity">
    <reaction evidence="6">
        <text>a 1,2-diacyl-sn-glycerol + ATP = a 1,2-diacyl-sn-glycero-3-phosphate + ADP + H(+)</text>
        <dbReference type="Rhea" id="RHEA:10272"/>
        <dbReference type="ChEBI" id="CHEBI:15378"/>
        <dbReference type="ChEBI" id="CHEBI:17815"/>
        <dbReference type="ChEBI" id="CHEBI:30616"/>
        <dbReference type="ChEBI" id="CHEBI:58608"/>
        <dbReference type="ChEBI" id="CHEBI:456216"/>
        <dbReference type="EC" id="2.7.1.107"/>
    </reaction>
</comment>
<organism evidence="9 10">
    <name type="scientific">Chrysophaeum taylorii</name>
    <dbReference type="NCBI Taxonomy" id="2483200"/>
    <lineage>
        <taxon>Eukaryota</taxon>
        <taxon>Sar</taxon>
        <taxon>Stramenopiles</taxon>
        <taxon>Ochrophyta</taxon>
        <taxon>Pelagophyceae</taxon>
        <taxon>Pelagomonadales</taxon>
        <taxon>Pelagomonadaceae</taxon>
        <taxon>Chrysophaeum</taxon>
    </lineage>
</organism>